<dbReference type="PANTHER" id="PTHR32305">
    <property type="match status" value="1"/>
</dbReference>
<protein>
    <submittedName>
        <fullName evidence="3">RHS repeat-associated core domain-containing protein</fullName>
    </submittedName>
</protein>
<dbReference type="AlphaFoldDB" id="A0A7K0G4T3"/>
<dbReference type="InterPro" id="IPR045619">
    <property type="entry name" value="DUF6443"/>
</dbReference>
<sequence length="1168" mass="129775">MKTYIKYLIAGFFLFIGFQQASAQLVLNQYNNESQISAPSSVTLTNGFHATGNVRIFTTGVSYQNCLSQVSLPSNDQNYILSRTFKVPVSDATLGNSRNLCEENQVIQYFDGLGRPLQTVQVNGSLAGHDLVQPFAYDAFGREAIKYQPYSVWDNKGAYRADAIGGQAGYYASPPSGIKATGTPFALTIFEPSPLNRVQEQGAPGDAWQPVANSNTGHTVKIEYGTNTGNDVRLWTITADGASTNDNQYYQQGKLYKTTTKDENWKELDGKAGTTDEFKDFEGRVVLKKVWGTNERGLCTYYVYDDLGNLRYVLPPAVNEGTDRFSPALSSFTESQDEFHYYIYAYRYDGRKRVTGKKIPGKGWEFMVYNLLDQVVMSQDGNQRNKTPQEWTFSKYDALGRVVITGLYNFNSAGADGNLANPERAHKEWLQSYANGQSELWEARDNNVAVTGYTSRAMPQGDISAYLSVNYYDDYDFLGGNTFSFSGASQKTKGLGTGSKVNVLGSADMLLSESFYDEEGRVVKSFSQHYLSGTIDPSNYDEITNAYSFVGELTSSLRNHHTTAGNTQIANRYEYDHMGRKLASFEEINGKGEVVLSKLDYNELGQLKNKSQHSDDKINFLQATGFAYNERGWLKSSINGQFSMQLDYNENGSGLYNGNIGRQSWSTDANPLSSGLAMNYGYDKLNRLTSSIGTGITMNETIAYDVLGNIDRFQRNDGTDNKYHYHGSQLWFAAEVTNGYDYDQNGNAVIDGRTGFHFDYNVLNLPKQVRGTNNQDLVAGYTYDATGSKLKKITSAGTINYIDGIQYKTDNSIDFIQTEEGLARNNGSGNYSYEYNLSDHLGNVRTTFYKNPSTNQLEVLQRDDYYAFGLRNSTQSGNNKYLYNGKELQEELGQYDYGARFYDPVIGRWNAIDPLAELSRRYSPYTYGNNNPIRFIDPDGMMTTDADGSKHSDNAEEAQAMFRQLQGQSSSKQNGDDDWLQKLLAALGFGLKNGPRSTDDAKKISENWEPFDQLAKRANHADEEVSDMFVIGGLYQVMKYSTGTFSNRPSYFAAAMGLTSASVDALGAFELTAGIKSLAELGLKDGLKKSANDVLELAQKFLGKGYKEAVPGSGRFISADGKRVFRMGTSDITGAHGGGPHVNFETLVPNPAKPGKQMVKDNFHIFLK</sequence>
<feature type="domain" description="DUF6443" evidence="2">
    <location>
        <begin position="83"/>
        <end position="219"/>
    </location>
</feature>
<dbReference type="EMBL" id="WKKH01000078">
    <property type="protein sequence ID" value="MRX78823.1"/>
    <property type="molecule type" value="Genomic_DNA"/>
</dbReference>
<dbReference type="RefSeq" id="WP_154283221.1">
    <property type="nucleotide sequence ID" value="NZ_JBHUJQ010000001.1"/>
</dbReference>
<evidence type="ECO:0000313" key="4">
    <source>
        <dbReference type="Proteomes" id="UP000487757"/>
    </source>
</evidence>
<keyword evidence="1" id="KW-0732">Signal</keyword>
<name>A0A7K0G4T3_9SPHI</name>
<comment type="caution">
    <text evidence="3">The sequence shown here is derived from an EMBL/GenBank/DDBJ whole genome shotgun (WGS) entry which is preliminary data.</text>
</comment>
<dbReference type="Pfam" id="PF20041">
    <property type="entry name" value="DUF6443"/>
    <property type="match status" value="1"/>
</dbReference>
<reference evidence="3 4" key="1">
    <citation type="submission" date="2019-11" db="EMBL/GenBank/DDBJ databases">
        <title>Pedobacter petrophilus genome.</title>
        <authorList>
            <person name="Feldbauer M.J."/>
            <person name="Newman J.D."/>
        </authorList>
    </citation>
    <scope>NUCLEOTIDE SEQUENCE [LARGE SCALE GENOMIC DNA]</scope>
    <source>
        <strain evidence="3 4">LMG 29686</strain>
    </source>
</reference>
<dbReference type="Proteomes" id="UP000487757">
    <property type="component" value="Unassembled WGS sequence"/>
</dbReference>
<dbReference type="Gene3D" id="2.180.10.10">
    <property type="entry name" value="RHS repeat-associated core"/>
    <property type="match status" value="1"/>
</dbReference>
<keyword evidence="4" id="KW-1185">Reference proteome</keyword>
<dbReference type="NCBIfam" id="TIGR03696">
    <property type="entry name" value="Rhs_assc_core"/>
    <property type="match status" value="1"/>
</dbReference>
<evidence type="ECO:0000259" key="2">
    <source>
        <dbReference type="Pfam" id="PF20041"/>
    </source>
</evidence>
<accession>A0A7K0G4T3</accession>
<gene>
    <name evidence="3" type="ORF">GJU39_22360</name>
</gene>
<feature type="chain" id="PRO_5029660234" evidence="1">
    <location>
        <begin position="24"/>
        <end position="1168"/>
    </location>
</feature>
<feature type="signal peptide" evidence="1">
    <location>
        <begin position="1"/>
        <end position="23"/>
    </location>
</feature>
<proteinExistence type="predicted"/>
<dbReference type="OrthoDB" id="1191296at2"/>
<evidence type="ECO:0000256" key="1">
    <source>
        <dbReference type="SAM" id="SignalP"/>
    </source>
</evidence>
<dbReference type="InterPro" id="IPR022385">
    <property type="entry name" value="Rhs_assc_core"/>
</dbReference>
<evidence type="ECO:0000313" key="3">
    <source>
        <dbReference type="EMBL" id="MRX78823.1"/>
    </source>
</evidence>
<dbReference type="InterPro" id="IPR050708">
    <property type="entry name" value="T6SS_VgrG/RHS"/>
</dbReference>
<organism evidence="3 4">
    <name type="scientific">Pedobacter petrophilus</name>
    <dbReference type="NCBI Taxonomy" id="1908241"/>
    <lineage>
        <taxon>Bacteria</taxon>
        <taxon>Pseudomonadati</taxon>
        <taxon>Bacteroidota</taxon>
        <taxon>Sphingobacteriia</taxon>
        <taxon>Sphingobacteriales</taxon>
        <taxon>Sphingobacteriaceae</taxon>
        <taxon>Pedobacter</taxon>
    </lineage>
</organism>
<dbReference type="PANTHER" id="PTHR32305:SF15">
    <property type="entry name" value="PROTEIN RHSA-RELATED"/>
    <property type="match status" value="1"/>
</dbReference>